<dbReference type="InterPro" id="IPR028796">
    <property type="entry name" value="BBS8"/>
</dbReference>
<dbReference type="GO" id="GO:1905515">
    <property type="term" value="P:non-motile cilium assembly"/>
    <property type="evidence" value="ECO:0007669"/>
    <property type="project" value="InterPro"/>
</dbReference>
<keyword evidence="1" id="KW-0802">TPR repeat</keyword>
<dbReference type="PANTHER" id="PTHR44177:SF1">
    <property type="entry name" value="TETRATRICOPEPTIDE REPEAT PROTEIN 8"/>
    <property type="match status" value="1"/>
</dbReference>
<dbReference type="Gene3D" id="1.25.40.10">
    <property type="entry name" value="Tetratricopeptide repeat domain"/>
    <property type="match status" value="1"/>
</dbReference>
<dbReference type="SUPFAM" id="SSF48452">
    <property type="entry name" value="TPR-like"/>
    <property type="match status" value="1"/>
</dbReference>
<accession>A0A8E0RJF9</accession>
<reference evidence="2" key="1">
    <citation type="submission" date="2019-05" db="EMBL/GenBank/DDBJ databases">
        <title>Annotation for the trematode Fasciolopsis buski.</title>
        <authorList>
            <person name="Choi Y.-J."/>
        </authorList>
    </citation>
    <scope>NUCLEOTIDE SEQUENCE</scope>
    <source>
        <strain evidence="2">HT</strain>
        <tissue evidence="2">Whole worm</tissue>
    </source>
</reference>
<dbReference type="GO" id="GO:0034464">
    <property type="term" value="C:BBSome"/>
    <property type="evidence" value="ECO:0007669"/>
    <property type="project" value="InterPro"/>
</dbReference>
<name>A0A8E0RJF9_9TREM</name>
<dbReference type="PROSITE" id="PS50005">
    <property type="entry name" value="TPR"/>
    <property type="match status" value="1"/>
</dbReference>
<organism evidence="2 3">
    <name type="scientific">Fasciolopsis buskii</name>
    <dbReference type="NCBI Taxonomy" id="27845"/>
    <lineage>
        <taxon>Eukaryota</taxon>
        <taxon>Metazoa</taxon>
        <taxon>Spiralia</taxon>
        <taxon>Lophotrochozoa</taxon>
        <taxon>Platyhelminthes</taxon>
        <taxon>Trematoda</taxon>
        <taxon>Digenea</taxon>
        <taxon>Plagiorchiida</taxon>
        <taxon>Echinostomata</taxon>
        <taxon>Echinostomatoidea</taxon>
        <taxon>Fasciolidae</taxon>
        <taxon>Fasciolopsis</taxon>
    </lineage>
</organism>
<gene>
    <name evidence="2" type="ORF">FBUS_06097</name>
</gene>
<protein>
    <submittedName>
        <fullName evidence="2">Tetratricopeptide repeat protein 8</fullName>
    </submittedName>
</protein>
<dbReference type="SMART" id="SM00028">
    <property type="entry name" value="TPR"/>
    <property type="match status" value="8"/>
</dbReference>
<dbReference type="AlphaFoldDB" id="A0A8E0RJF9"/>
<dbReference type="Pfam" id="PF13432">
    <property type="entry name" value="TPR_16"/>
    <property type="match status" value="2"/>
</dbReference>
<dbReference type="Proteomes" id="UP000728185">
    <property type="component" value="Unassembled WGS sequence"/>
</dbReference>
<feature type="repeat" description="TPR" evidence="1">
    <location>
        <begin position="427"/>
        <end position="460"/>
    </location>
</feature>
<proteinExistence type="predicted"/>
<keyword evidence="3" id="KW-1185">Reference proteome</keyword>
<sequence>MRTALSKFYSRDFLECIDICSSIMDHGSSDEAIWVLKMRALTEQAILDKDVMETKISDSIFKNECKSGLNDSSTLGLRASSGRVNLMKPSSSFERPQTGVLRNKTSAKVSGSIERVIRSGRVFRTGTLTGRSGTTAVTRGRSTAICPGGDGEFIHVARLNLIKYAKRPEIAKCLFEYLYYVADDMKSALNLSNLVAQKQEIQEDSVSKEPKDHRMMLNRPDPWWKLNRAKCFLRLGLLHEAESECNEAIRLQPHIDIFVLLGLIALRSDQPLRAIKVYDDGLKYFPNDIELMTCKAQIYEDLNDLHTSVALYKEIVKQDPGDFEALASVGAFYFHDEQPEMAITFYRRILQLGFRSAELFNNLGLCAFYGQEIDTGLGYMNEALKTCMERNSADVYFNVAHIFLGLGNISEAEQALRITLAYDSNYSEAYTNLGVLAEQRGDVESARIFYECAIRQIPDAFEPNHNLALLTYRLGDLQTSYQLANKTLTVFPNNTNMLKLLKELEHYFKST</sequence>
<dbReference type="EMBL" id="LUCM01011120">
    <property type="protein sequence ID" value="KAA0184421.1"/>
    <property type="molecule type" value="Genomic_DNA"/>
</dbReference>
<dbReference type="GO" id="GO:0036064">
    <property type="term" value="C:ciliary basal body"/>
    <property type="evidence" value="ECO:0007669"/>
    <property type="project" value="TreeGrafter"/>
</dbReference>
<comment type="caution">
    <text evidence="2">The sequence shown here is derived from an EMBL/GenBank/DDBJ whole genome shotgun (WGS) entry which is preliminary data.</text>
</comment>
<dbReference type="InterPro" id="IPR019734">
    <property type="entry name" value="TPR_rpt"/>
</dbReference>
<dbReference type="InterPro" id="IPR011990">
    <property type="entry name" value="TPR-like_helical_dom_sf"/>
</dbReference>
<evidence type="ECO:0000313" key="3">
    <source>
        <dbReference type="Proteomes" id="UP000728185"/>
    </source>
</evidence>
<evidence type="ECO:0000256" key="1">
    <source>
        <dbReference type="PROSITE-ProRule" id="PRU00339"/>
    </source>
</evidence>
<evidence type="ECO:0000313" key="2">
    <source>
        <dbReference type="EMBL" id="KAA0184421.1"/>
    </source>
</evidence>
<dbReference type="PANTHER" id="PTHR44177">
    <property type="entry name" value="TETRATRICOPEPTIDE REPEAT PROTEIN 8"/>
    <property type="match status" value="1"/>
</dbReference>
<dbReference type="GO" id="GO:0097730">
    <property type="term" value="C:non-motile cilium"/>
    <property type="evidence" value="ECO:0007669"/>
    <property type="project" value="TreeGrafter"/>
</dbReference>
<dbReference type="OrthoDB" id="421121at2759"/>